<dbReference type="EMBL" id="CZBE01000027">
    <property type="protein sequence ID" value="CUQ12074.1"/>
    <property type="molecule type" value="Genomic_DNA"/>
</dbReference>
<proteinExistence type="predicted"/>
<evidence type="ECO:0000313" key="2">
    <source>
        <dbReference type="Proteomes" id="UP000095765"/>
    </source>
</evidence>
<dbReference type="RefSeq" id="WP_055245905.1">
    <property type="nucleotide sequence ID" value="NZ_CZBE01000027.1"/>
</dbReference>
<accession>A0A174TPI9</accession>
<organism evidence="1 2">
    <name type="scientific">Anaerotruncus colihominis</name>
    <dbReference type="NCBI Taxonomy" id="169435"/>
    <lineage>
        <taxon>Bacteria</taxon>
        <taxon>Bacillati</taxon>
        <taxon>Bacillota</taxon>
        <taxon>Clostridia</taxon>
        <taxon>Eubacteriales</taxon>
        <taxon>Oscillospiraceae</taxon>
        <taxon>Anaerotruncus</taxon>
    </lineage>
</organism>
<gene>
    <name evidence="1" type="ORF">ERS852551_03195</name>
</gene>
<evidence type="ECO:0000313" key="1">
    <source>
        <dbReference type="EMBL" id="CUQ12074.1"/>
    </source>
</evidence>
<reference evidence="1 2" key="1">
    <citation type="submission" date="2015-09" db="EMBL/GenBank/DDBJ databases">
        <authorList>
            <consortium name="Pathogen Informatics"/>
        </authorList>
    </citation>
    <scope>NUCLEOTIDE SEQUENCE [LARGE SCALE GENOMIC DNA]</scope>
    <source>
        <strain evidence="1 2">2789STDY5834939</strain>
    </source>
</reference>
<name>A0A174TPI9_9FIRM</name>
<dbReference type="OrthoDB" id="552713at2"/>
<evidence type="ECO:0008006" key="3">
    <source>
        <dbReference type="Google" id="ProtNLM"/>
    </source>
</evidence>
<dbReference type="Proteomes" id="UP000095765">
    <property type="component" value="Unassembled WGS sequence"/>
</dbReference>
<protein>
    <recommendedName>
        <fullName evidence="3">AP2 domain</fullName>
    </recommendedName>
</protein>
<dbReference type="AlphaFoldDB" id="A0A174TPI9"/>
<sequence length="170" mass="19284">MSVIDLTGLKFGHLTVTGPDEVRNHQLYWNCVCECGKPKSVQGQKLRDGIVKSCGCMRVEAIRDARTIHGECGSRLYQVWTGIKQRTLNPKNKDYPRCGGRGIKMCPEWAESYPAFKEWALCSGYHTGLSIDRIDNDGGYNPKNCRWATAKEQANNRHTSNQYIKTRETL</sequence>